<sequence>MADIMGQIFGERTNPEQRLREAAFWCRVLCPALSGSLTTYFRDFALFGRPGAAGVMAFGARD</sequence>
<accession>A0A1M7GYK2</accession>
<organism evidence="1 2">
    <name type="scientific">Roseovarius litoreus</name>
    <dbReference type="NCBI Taxonomy" id="1155722"/>
    <lineage>
        <taxon>Bacteria</taxon>
        <taxon>Pseudomonadati</taxon>
        <taxon>Pseudomonadota</taxon>
        <taxon>Alphaproteobacteria</taxon>
        <taxon>Rhodobacterales</taxon>
        <taxon>Roseobacteraceae</taxon>
        <taxon>Roseovarius</taxon>
    </lineage>
</organism>
<dbReference type="EMBL" id="FRCB01000005">
    <property type="protein sequence ID" value="SHM20939.1"/>
    <property type="molecule type" value="Genomic_DNA"/>
</dbReference>
<keyword evidence="2" id="KW-1185">Reference proteome</keyword>
<dbReference type="AlphaFoldDB" id="A0A1M7GYK2"/>
<dbReference type="Proteomes" id="UP000322545">
    <property type="component" value="Unassembled WGS sequence"/>
</dbReference>
<evidence type="ECO:0000313" key="2">
    <source>
        <dbReference type="Proteomes" id="UP000322545"/>
    </source>
</evidence>
<evidence type="ECO:0000313" key="1">
    <source>
        <dbReference type="EMBL" id="SHM20939.1"/>
    </source>
</evidence>
<gene>
    <name evidence="1" type="ORF">SAMN05443432_105184</name>
</gene>
<name>A0A1M7GYK2_9RHOB</name>
<protein>
    <submittedName>
        <fullName evidence="1">Uncharacterized protein</fullName>
    </submittedName>
</protein>
<proteinExistence type="predicted"/>
<reference evidence="1 2" key="1">
    <citation type="submission" date="2016-11" db="EMBL/GenBank/DDBJ databases">
        <authorList>
            <person name="Varghese N."/>
            <person name="Submissions S."/>
        </authorList>
    </citation>
    <scope>NUCLEOTIDE SEQUENCE [LARGE SCALE GENOMIC DNA]</scope>
    <source>
        <strain evidence="1 2">DSM 28249</strain>
    </source>
</reference>